<dbReference type="Gene3D" id="3.40.50.1820">
    <property type="entry name" value="alpha/beta hydrolase"/>
    <property type="match status" value="1"/>
</dbReference>
<dbReference type="Proteomes" id="UP001314263">
    <property type="component" value="Unassembled WGS sequence"/>
</dbReference>
<dbReference type="AlphaFoldDB" id="A0AAV1IGY7"/>
<dbReference type="InterPro" id="IPR003386">
    <property type="entry name" value="LACT/PDAT_acylTrfase"/>
</dbReference>
<dbReference type="SUPFAM" id="SSF53474">
    <property type="entry name" value="alpha/beta-Hydrolases"/>
    <property type="match status" value="1"/>
</dbReference>
<dbReference type="EMBL" id="CAUYUE010000012">
    <property type="protein sequence ID" value="CAK0785475.1"/>
    <property type="molecule type" value="Genomic_DNA"/>
</dbReference>
<evidence type="ECO:0008006" key="3">
    <source>
        <dbReference type="Google" id="ProtNLM"/>
    </source>
</evidence>
<dbReference type="GO" id="GO:0008374">
    <property type="term" value="F:O-acyltransferase activity"/>
    <property type="evidence" value="ECO:0007669"/>
    <property type="project" value="InterPro"/>
</dbReference>
<dbReference type="PANTHER" id="PTHR11440">
    <property type="entry name" value="LECITHIN-CHOLESTEROL ACYLTRANSFERASE-RELATED"/>
    <property type="match status" value="1"/>
</dbReference>
<proteinExistence type="predicted"/>
<keyword evidence="2" id="KW-1185">Reference proteome</keyword>
<dbReference type="GO" id="GO:0006629">
    <property type="term" value="P:lipid metabolic process"/>
    <property type="evidence" value="ECO:0007669"/>
    <property type="project" value="InterPro"/>
</dbReference>
<evidence type="ECO:0000313" key="1">
    <source>
        <dbReference type="EMBL" id="CAK0785475.1"/>
    </source>
</evidence>
<organism evidence="1 2">
    <name type="scientific">Coccomyxa viridis</name>
    <dbReference type="NCBI Taxonomy" id="1274662"/>
    <lineage>
        <taxon>Eukaryota</taxon>
        <taxon>Viridiplantae</taxon>
        <taxon>Chlorophyta</taxon>
        <taxon>core chlorophytes</taxon>
        <taxon>Trebouxiophyceae</taxon>
        <taxon>Trebouxiophyceae incertae sedis</taxon>
        <taxon>Coccomyxaceae</taxon>
        <taxon>Coccomyxa</taxon>
    </lineage>
</organism>
<gene>
    <name evidence="1" type="ORF">CVIRNUC_008684</name>
</gene>
<name>A0AAV1IGY7_9CHLO</name>
<reference evidence="1 2" key="1">
    <citation type="submission" date="2023-10" db="EMBL/GenBank/DDBJ databases">
        <authorList>
            <person name="Maclean D."/>
            <person name="Macfadyen A."/>
        </authorList>
    </citation>
    <scope>NUCLEOTIDE SEQUENCE [LARGE SCALE GENOMIC DNA]</scope>
</reference>
<evidence type="ECO:0000313" key="2">
    <source>
        <dbReference type="Proteomes" id="UP001314263"/>
    </source>
</evidence>
<dbReference type="InterPro" id="IPR029058">
    <property type="entry name" value="AB_hydrolase_fold"/>
</dbReference>
<dbReference type="Pfam" id="PF02450">
    <property type="entry name" value="LCAT"/>
    <property type="match status" value="1"/>
</dbReference>
<protein>
    <recommendedName>
        <fullName evidence="3">Phospholipid:diacylglycerol acyltransferase</fullName>
    </recommendedName>
</protein>
<comment type="caution">
    <text evidence="1">The sequence shown here is derived from an EMBL/GenBank/DDBJ whole genome shotgun (WGS) entry which is preliminary data.</text>
</comment>
<accession>A0AAV1IGY7</accession>
<sequence length="667" mass="74720">MGNDAKPSKLEGPLKKAAGKVEDGVAQLKEKAQVVKEAAKKPGEHRRGLTISAAVVIVAIGIYLQRNAIKHSVEPLVQPVLESMPSFNFTEFQERHGIAMPDMFKRDEKPRPGLLLRQQGYKPKHPIIIVPGFVTSGLELWAGKECASSFFRQRIWGSLSMTQSFMGDKQCWMEHMALNSTDGLDPEGIKLRASEGLLAVDYFFPGYAVWAGMIHAAADLGYDTNNLYSETYDWRLSVPNMEKRDSYFTRLKWRIELTHHTEGEKVVVASHSWGDNVFRNFLVWVTEDDPKWVDKHIHAYVNIAGPVLGVAKSMTSLLSGETRDTAELGLIGAFLSDSLVPRNVRVKLFRTWGSGLGMLPIGGPAVWGNSTWAPDDTIEMKDKNITYGAFITETLIPPKDEGDTGDSEDKSDFRDFISNWLDKFRGNKTEMEKIIKKHDVDSAVRVLFEHAGPVFQEQVIKWGAVHADQRSCKAGKGKADEYYFNPLKCPLPKAPKMEMFCLYGVGIPTERSYYYLNLESEEAMRKSEQESETEEQYEVRWRLDKDAAKGEDRGEVDSGVRNADGDGTVGLISSGTMCYKHWRDKRLNPSGFRVVSREYPHEPVAMYKDLRGGPRSADHVDILGHMDVIRDALVVASGRGHELKDRIISDVARIADNIPLGADGCCD</sequence>